<dbReference type="GO" id="GO:0019867">
    <property type="term" value="C:outer membrane"/>
    <property type="evidence" value="ECO:0007669"/>
    <property type="project" value="InterPro"/>
</dbReference>
<dbReference type="InterPro" id="IPR006315">
    <property type="entry name" value="OM_autotransptr_brl_dom"/>
</dbReference>
<proteinExistence type="predicted"/>
<dbReference type="EMBL" id="UGEM01000004">
    <property type="protein sequence ID" value="STP16900.1"/>
    <property type="molecule type" value="Genomic_DNA"/>
</dbReference>
<dbReference type="InterPro" id="IPR036709">
    <property type="entry name" value="Autotransporte_beta_dom_sf"/>
</dbReference>
<evidence type="ECO:0000313" key="2">
    <source>
        <dbReference type="Proteomes" id="UP000254181"/>
    </source>
</evidence>
<accession>A0A377JZX7</accession>
<gene>
    <name evidence="1" type="primary">eatA</name>
    <name evidence="1" type="ORF">NCTC9075_00303</name>
</gene>
<dbReference type="Proteomes" id="UP000254181">
    <property type="component" value="Unassembled WGS sequence"/>
</dbReference>
<keyword evidence="1" id="KW-0378">Hydrolase</keyword>
<dbReference type="Gene3D" id="2.40.128.130">
    <property type="entry name" value="Autotransporter beta-domain"/>
    <property type="match status" value="1"/>
</dbReference>
<sequence length="113" mass="12751">MGFHSMAPDVEVVNTDGATQWRLKGFDVQRNNAALNESQRFMDIRYRNFLSEVNNLNRRMGDLRDTQGEAGAWARFMTTSGSGEGGFTDRHMHLQIGADKKHHFDGGDLFTVS</sequence>
<dbReference type="AlphaFoldDB" id="A0A377JZX7"/>
<organism evidence="1 2">
    <name type="scientific">Escherichia coli</name>
    <dbReference type="NCBI Taxonomy" id="562"/>
    <lineage>
        <taxon>Bacteria</taxon>
        <taxon>Pseudomonadati</taxon>
        <taxon>Pseudomonadota</taxon>
        <taxon>Gammaproteobacteria</taxon>
        <taxon>Enterobacterales</taxon>
        <taxon>Enterobacteriaceae</taxon>
        <taxon>Escherichia</taxon>
    </lineage>
</organism>
<name>A0A377JZX7_ECOLX</name>
<dbReference type="EC" id="3.4.21.-" evidence="1"/>
<protein>
    <submittedName>
        <fullName evidence="1">Outer membrane autotransporter</fullName>
        <ecNumber evidence="1">3.4.21.-</ecNumber>
    </submittedName>
</protein>
<reference evidence="1 2" key="1">
    <citation type="submission" date="2018-06" db="EMBL/GenBank/DDBJ databases">
        <authorList>
            <consortium name="Pathogen Informatics"/>
            <person name="Doyle S."/>
        </authorList>
    </citation>
    <scope>NUCLEOTIDE SEQUENCE [LARGE SCALE GENOMIC DNA]</scope>
    <source>
        <strain evidence="1 2">NCTC9075</strain>
    </source>
</reference>
<evidence type="ECO:0000313" key="1">
    <source>
        <dbReference type="EMBL" id="STP16900.1"/>
    </source>
</evidence>
<dbReference type="NCBIfam" id="TIGR01414">
    <property type="entry name" value="autotrans_barl"/>
    <property type="match status" value="1"/>
</dbReference>
<dbReference type="GO" id="GO:0016787">
    <property type="term" value="F:hydrolase activity"/>
    <property type="evidence" value="ECO:0007669"/>
    <property type="project" value="UniProtKB-KW"/>
</dbReference>